<dbReference type="SUPFAM" id="SSF48013">
    <property type="entry name" value="NusB-like"/>
    <property type="match status" value="1"/>
</dbReference>
<dbReference type="PANTHER" id="PTHR11078">
    <property type="entry name" value="N UTILIZATION SUBSTANCE PROTEIN B-RELATED"/>
    <property type="match status" value="1"/>
</dbReference>
<name>A0A369LNC8_9ACTN</name>
<evidence type="ECO:0000256" key="4">
    <source>
        <dbReference type="ARBA" id="ARBA00023015"/>
    </source>
</evidence>
<dbReference type="GO" id="GO:0003723">
    <property type="term" value="F:RNA binding"/>
    <property type="evidence" value="ECO:0007669"/>
    <property type="project" value="UniProtKB-UniRule"/>
</dbReference>
<dbReference type="InterPro" id="IPR035926">
    <property type="entry name" value="NusB-like_sf"/>
</dbReference>
<feature type="domain" description="NusB/RsmB/TIM44" evidence="8">
    <location>
        <begin position="10"/>
        <end position="133"/>
    </location>
</feature>
<keyword evidence="5 6" id="KW-0804">Transcription</keyword>
<protein>
    <recommendedName>
        <fullName evidence="6">Transcription antitermination protein NusB</fullName>
    </recommendedName>
    <alternativeName>
        <fullName evidence="6">Antitermination factor NusB</fullName>
    </alternativeName>
</protein>
<accession>A0A369LNC8</accession>
<proteinExistence type="inferred from homology"/>
<reference evidence="9 10" key="1">
    <citation type="journal article" date="2018" name="Elife">
        <title>Discovery and characterization of a prevalent human gut bacterial enzyme sufficient for the inactivation of a family of plant toxins.</title>
        <authorList>
            <person name="Koppel N."/>
            <person name="Bisanz J.E."/>
            <person name="Pandelia M.E."/>
            <person name="Turnbaugh P.J."/>
            <person name="Balskus E.P."/>
        </authorList>
    </citation>
    <scope>NUCLEOTIDE SEQUENCE [LARGE SCALE GENOMIC DNA]</scope>
    <source>
        <strain evidence="9 10">OB21 GAM31</strain>
    </source>
</reference>
<keyword evidence="3 6" id="KW-0694">RNA-binding</keyword>
<comment type="function">
    <text evidence="6">Involved in transcription antitermination. Required for transcription of ribosomal RNA (rRNA) genes. Binds specifically to the boxA antiterminator sequence of the ribosomal RNA (rrn) operons.</text>
</comment>
<evidence type="ECO:0000259" key="8">
    <source>
        <dbReference type="Pfam" id="PF01029"/>
    </source>
</evidence>
<organism evidence="9 10">
    <name type="scientific">Slackia isoflavoniconvertens</name>
    <dbReference type="NCBI Taxonomy" id="572010"/>
    <lineage>
        <taxon>Bacteria</taxon>
        <taxon>Bacillati</taxon>
        <taxon>Actinomycetota</taxon>
        <taxon>Coriobacteriia</taxon>
        <taxon>Eggerthellales</taxon>
        <taxon>Eggerthellaceae</taxon>
        <taxon>Slackia</taxon>
    </lineage>
</organism>
<dbReference type="EMBL" id="PPTO01000002">
    <property type="protein sequence ID" value="RDB60642.1"/>
    <property type="molecule type" value="Genomic_DNA"/>
</dbReference>
<comment type="caution">
    <text evidence="9">The sequence shown here is derived from an EMBL/GenBank/DDBJ whole genome shotgun (WGS) entry which is preliminary data.</text>
</comment>
<sequence>MSNVSKRILARRAAVQILYQSEITGVPADKLVDEGLVPEEAKANEYARELVCGVSAHRAELDRAIGESSQNWAIDRMPVVDRSVLRLAVYEMRYVDDVPQSVAINEAVELAKAFGGEDDSHRFVNGILGRLARLSESEQGVAAETPTEEAPEGVAEAAPAEIPTMGILSDFKPAEADSAENVE</sequence>
<evidence type="ECO:0000256" key="3">
    <source>
        <dbReference type="ARBA" id="ARBA00022884"/>
    </source>
</evidence>
<evidence type="ECO:0000313" key="9">
    <source>
        <dbReference type="EMBL" id="RDB60642.1"/>
    </source>
</evidence>
<dbReference type="NCBIfam" id="TIGR01951">
    <property type="entry name" value="nusB"/>
    <property type="match status" value="1"/>
</dbReference>
<keyword evidence="4 6" id="KW-0805">Transcription regulation</keyword>
<comment type="similarity">
    <text evidence="1 6">Belongs to the NusB family.</text>
</comment>
<dbReference type="HAMAP" id="MF_00073">
    <property type="entry name" value="NusB"/>
    <property type="match status" value="1"/>
</dbReference>
<dbReference type="GO" id="GO:0006353">
    <property type="term" value="P:DNA-templated transcription termination"/>
    <property type="evidence" value="ECO:0007669"/>
    <property type="project" value="UniProtKB-UniRule"/>
</dbReference>
<evidence type="ECO:0000256" key="2">
    <source>
        <dbReference type="ARBA" id="ARBA00022814"/>
    </source>
</evidence>
<dbReference type="InterPro" id="IPR011605">
    <property type="entry name" value="NusB_fam"/>
</dbReference>
<evidence type="ECO:0000256" key="7">
    <source>
        <dbReference type="SAM" id="MobiDB-lite"/>
    </source>
</evidence>
<dbReference type="CDD" id="cd00619">
    <property type="entry name" value="Terminator_NusB"/>
    <property type="match status" value="1"/>
</dbReference>
<dbReference type="GO" id="GO:0005829">
    <property type="term" value="C:cytosol"/>
    <property type="evidence" value="ECO:0007669"/>
    <property type="project" value="TreeGrafter"/>
</dbReference>
<evidence type="ECO:0000256" key="1">
    <source>
        <dbReference type="ARBA" id="ARBA00005952"/>
    </source>
</evidence>
<dbReference type="Proteomes" id="UP000253975">
    <property type="component" value="Unassembled WGS sequence"/>
</dbReference>
<evidence type="ECO:0000313" key="10">
    <source>
        <dbReference type="Proteomes" id="UP000253975"/>
    </source>
</evidence>
<gene>
    <name evidence="6 9" type="primary">nusB</name>
    <name evidence="9" type="ORF">C1881_01810</name>
</gene>
<dbReference type="AlphaFoldDB" id="A0A369LNC8"/>
<dbReference type="RefSeq" id="WP_114614825.1">
    <property type="nucleotide sequence ID" value="NZ_CALIRK010000023.1"/>
</dbReference>
<keyword evidence="2 6" id="KW-0889">Transcription antitermination</keyword>
<evidence type="ECO:0000256" key="5">
    <source>
        <dbReference type="ARBA" id="ARBA00023163"/>
    </source>
</evidence>
<dbReference type="InterPro" id="IPR006027">
    <property type="entry name" value="NusB_RsmB_TIM44"/>
</dbReference>
<dbReference type="Gene3D" id="1.10.940.10">
    <property type="entry name" value="NusB-like"/>
    <property type="match status" value="1"/>
</dbReference>
<dbReference type="GO" id="GO:0031564">
    <property type="term" value="P:transcription antitermination"/>
    <property type="evidence" value="ECO:0007669"/>
    <property type="project" value="UniProtKB-KW"/>
</dbReference>
<dbReference type="PANTHER" id="PTHR11078:SF3">
    <property type="entry name" value="ANTITERMINATION NUSB DOMAIN-CONTAINING PROTEIN"/>
    <property type="match status" value="1"/>
</dbReference>
<dbReference type="Pfam" id="PF01029">
    <property type="entry name" value="NusB"/>
    <property type="match status" value="1"/>
</dbReference>
<feature type="region of interest" description="Disordered" evidence="7">
    <location>
        <begin position="137"/>
        <end position="160"/>
    </location>
</feature>
<evidence type="ECO:0000256" key="6">
    <source>
        <dbReference type="HAMAP-Rule" id="MF_00073"/>
    </source>
</evidence>